<dbReference type="Proteomes" id="UP000094819">
    <property type="component" value="Unassembled WGS sequence"/>
</dbReference>
<gene>
    <name evidence="2" type="ORF">L198_04383</name>
</gene>
<sequence length="69" mass="7388">MSDSAHQNHVISGYKATLNNPNVSDEAKSRASEGIENFQENGSSAIEQSDKNNGNADHHENQVLGGHKA</sequence>
<accession>A0A1E3J546</accession>
<name>A0A1E3J546_9TREE</name>
<comment type="caution">
    <text evidence="2">The sequence shown here is derived from an EMBL/GenBank/DDBJ whole genome shotgun (WGS) entry which is preliminary data.</text>
</comment>
<proteinExistence type="predicted"/>
<dbReference type="EMBL" id="AWGH01000012">
    <property type="protein sequence ID" value="ODN95765.1"/>
    <property type="molecule type" value="Genomic_DNA"/>
</dbReference>
<evidence type="ECO:0000313" key="3">
    <source>
        <dbReference type="Proteomes" id="UP000094819"/>
    </source>
</evidence>
<dbReference type="GeneID" id="30193596"/>
<evidence type="ECO:0000256" key="1">
    <source>
        <dbReference type="SAM" id="MobiDB-lite"/>
    </source>
</evidence>
<feature type="compositionally biased region" description="Polar residues" evidence="1">
    <location>
        <begin position="1"/>
        <end position="10"/>
    </location>
</feature>
<protein>
    <recommendedName>
        <fullName evidence="4">Conidiation-specific protein 6</fullName>
    </recommendedName>
</protein>
<dbReference type="RefSeq" id="XP_019031430.1">
    <property type="nucleotide sequence ID" value="XM_019176502.1"/>
</dbReference>
<dbReference type="InterPro" id="IPR018824">
    <property type="entry name" value="Conidiation-specific_6"/>
</dbReference>
<dbReference type="Pfam" id="PF10346">
    <property type="entry name" value="Con-6"/>
    <property type="match status" value="1"/>
</dbReference>
<reference evidence="2 3" key="1">
    <citation type="submission" date="2016-06" db="EMBL/GenBank/DDBJ databases">
        <title>Evolution of pathogenesis and genome organization in the Tremellales.</title>
        <authorList>
            <person name="Cuomo C."/>
            <person name="Litvintseva A."/>
            <person name="Heitman J."/>
            <person name="Chen Y."/>
            <person name="Sun S."/>
            <person name="Springer D."/>
            <person name="Dromer F."/>
            <person name="Young S."/>
            <person name="Zeng Q."/>
            <person name="Chapman S."/>
            <person name="Gujja S."/>
            <person name="Saif S."/>
            <person name="Birren B."/>
        </authorList>
    </citation>
    <scope>NUCLEOTIDE SEQUENCE [LARGE SCALE GENOMIC DNA]</scope>
    <source>
        <strain evidence="2 3">CBS 7118</strain>
    </source>
</reference>
<dbReference type="OrthoDB" id="5419162at2759"/>
<feature type="region of interest" description="Disordered" evidence="1">
    <location>
        <begin position="1"/>
        <end position="69"/>
    </location>
</feature>
<dbReference type="AlphaFoldDB" id="A0A1E3J546"/>
<evidence type="ECO:0008006" key="4">
    <source>
        <dbReference type="Google" id="ProtNLM"/>
    </source>
</evidence>
<keyword evidence="3" id="KW-1185">Reference proteome</keyword>
<evidence type="ECO:0000313" key="2">
    <source>
        <dbReference type="EMBL" id="ODN95765.1"/>
    </source>
</evidence>
<organism evidence="2 3">
    <name type="scientific">Cryptococcus wingfieldii CBS 7118</name>
    <dbReference type="NCBI Taxonomy" id="1295528"/>
    <lineage>
        <taxon>Eukaryota</taxon>
        <taxon>Fungi</taxon>
        <taxon>Dikarya</taxon>
        <taxon>Basidiomycota</taxon>
        <taxon>Agaricomycotina</taxon>
        <taxon>Tremellomycetes</taxon>
        <taxon>Tremellales</taxon>
        <taxon>Cryptococcaceae</taxon>
        <taxon>Cryptococcus</taxon>
    </lineage>
</organism>
<feature type="compositionally biased region" description="Polar residues" evidence="1">
    <location>
        <begin position="38"/>
        <end position="55"/>
    </location>
</feature>